<proteinExistence type="predicted"/>
<sequence>MSSHYTQGLEFLNRVQEQLNDIKPETREHSVTVEKWNALGQEWNFLRMSLIATGEAVDKAVIASKQQNARHRVDESISIHSYALRTRQANSCLFHFKYVTALSKHAQAMRQHHESELLSLGNLQDHYEEDLGPQAHMVQPHQTFLDTLGRNIEAVKRTQGLEMVCMRWNQSRAVADLTQQAKNFHLTRKRLNVRKKRADKACRRAYRLRKTVAKCVKEYDHLETEVLKVQRAIQALQNVLFGSASVSASTQDGNAEQTA</sequence>
<comment type="caution">
    <text evidence="1">The sequence shown here is derived from an EMBL/GenBank/DDBJ whole genome shotgun (WGS) entry which is preliminary data.</text>
</comment>
<evidence type="ECO:0000313" key="2">
    <source>
        <dbReference type="Proteomes" id="UP000664203"/>
    </source>
</evidence>
<reference evidence="1" key="1">
    <citation type="submission" date="2021-03" db="EMBL/GenBank/DDBJ databases">
        <authorList>
            <person name="Tagirdzhanova G."/>
        </authorList>
    </citation>
    <scope>NUCLEOTIDE SEQUENCE</scope>
</reference>
<protein>
    <submittedName>
        <fullName evidence="1">Uncharacterized protein</fullName>
    </submittedName>
</protein>
<dbReference type="EMBL" id="CAJPDR010000132">
    <property type="protein sequence ID" value="CAF9920030.1"/>
    <property type="molecule type" value="Genomic_DNA"/>
</dbReference>
<dbReference type="Proteomes" id="UP000664203">
    <property type="component" value="Unassembled WGS sequence"/>
</dbReference>
<dbReference type="OrthoDB" id="5328647at2759"/>
<dbReference type="AlphaFoldDB" id="A0A8H3ILS4"/>
<accession>A0A8H3ILS4</accession>
<evidence type="ECO:0000313" key="1">
    <source>
        <dbReference type="EMBL" id="CAF9920030.1"/>
    </source>
</evidence>
<keyword evidence="2" id="KW-1185">Reference proteome</keyword>
<name>A0A8H3ILS4_9LECA</name>
<organism evidence="1 2">
    <name type="scientific">Alectoria fallacina</name>
    <dbReference type="NCBI Taxonomy" id="1903189"/>
    <lineage>
        <taxon>Eukaryota</taxon>
        <taxon>Fungi</taxon>
        <taxon>Dikarya</taxon>
        <taxon>Ascomycota</taxon>
        <taxon>Pezizomycotina</taxon>
        <taxon>Lecanoromycetes</taxon>
        <taxon>OSLEUM clade</taxon>
        <taxon>Lecanoromycetidae</taxon>
        <taxon>Lecanorales</taxon>
        <taxon>Lecanorineae</taxon>
        <taxon>Parmeliaceae</taxon>
        <taxon>Alectoria</taxon>
    </lineage>
</organism>
<gene>
    <name evidence="1" type="ORF">ALECFALPRED_001409</name>
</gene>